<protein>
    <submittedName>
        <fullName evidence="3">Uncharacterized protein</fullName>
    </submittedName>
</protein>
<dbReference type="Pfam" id="PF23771">
    <property type="entry name" value="DUF7168"/>
    <property type="match status" value="1"/>
</dbReference>
<feature type="domain" description="DUF7168" evidence="2">
    <location>
        <begin position="52"/>
        <end position="186"/>
    </location>
</feature>
<evidence type="ECO:0000313" key="3">
    <source>
        <dbReference type="EMBL" id="QJA99798.1"/>
    </source>
</evidence>
<dbReference type="Pfam" id="PF10979">
    <property type="entry name" value="DUF2786"/>
    <property type="match status" value="1"/>
</dbReference>
<dbReference type="InterPro" id="IPR055592">
    <property type="entry name" value="DUF7168"/>
</dbReference>
<evidence type="ECO:0000259" key="1">
    <source>
        <dbReference type="Pfam" id="PF10979"/>
    </source>
</evidence>
<accession>A0A6M3M4U2</accession>
<feature type="domain" description="DUF2786" evidence="1">
    <location>
        <begin position="10"/>
        <end position="48"/>
    </location>
</feature>
<sequence>MESNSFSRERALEKIKKCLALAESPNPNEAESALRQARKLMEKYQLEMSDVDSSRADEYVHQVGKATRQSAQWVRMLGVVVAESMGCICFFRSGTKGQALIFIGSVGSGELAAYAYDVLSRQLLSMKKHYLESLPNHGKAYKRKMGTLYSEGWIAGIGKRVQQFAGMDEQTDKAVTAFCEKHYPDVSISDFKRRKVSSDEYEASLAGQDDGGKVFLHRPMGREEQALLDLQ</sequence>
<proteinExistence type="predicted"/>
<dbReference type="InterPro" id="IPR024498">
    <property type="entry name" value="DUF2786"/>
</dbReference>
<evidence type="ECO:0000313" key="4">
    <source>
        <dbReference type="EMBL" id="QJB03531.1"/>
    </source>
</evidence>
<dbReference type="InterPro" id="IPR016868">
    <property type="entry name" value="Phage_B3_Orf5"/>
</dbReference>
<gene>
    <name evidence="3" type="ORF">MM171A00884_0010</name>
    <name evidence="4" type="ORF">MM171B00661_0010</name>
</gene>
<organism evidence="3">
    <name type="scientific">viral metagenome</name>
    <dbReference type="NCBI Taxonomy" id="1070528"/>
    <lineage>
        <taxon>unclassified sequences</taxon>
        <taxon>metagenomes</taxon>
        <taxon>organismal metagenomes</taxon>
    </lineage>
</organism>
<evidence type="ECO:0000259" key="2">
    <source>
        <dbReference type="Pfam" id="PF23771"/>
    </source>
</evidence>
<reference evidence="3" key="1">
    <citation type="submission" date="2020-03" db="EMBL/GenBank/DDBJ databases">
        <title>The deep terrestrial virosphere.</title>
        <authorList>
            <person name="Holmfeldt K."/>
            <person name="Nilsson E."/>
            <person name="Simone D."/>
            <person name="Lopez-Fernandez M."/>
            <person name="Wu X."/>
            <person name="de Brujin I."/>
            <person name="Lundin D."/>
            <person name="Andersson A."/>
            <person name="Bertilsson S."/>
            <person name="Dopson M."/>
        </authorList>
    </citation>
    <scope>NUCLEOTIDE SEQUENCE</scope>
    <source>
        <strain evidence="3">MM171A00884</strain>
        <strain evidence="4">MM171B00661</strain>
    </source>
</reference>
<dbReference type="EMBL" id="MT143850">
    <property type="protein sequence ID" value="QJB03531.1"/>
    <property type="molecule type" value="Genomic_DNA"/>
</dbReference>
<name>A0A6M3M4U2_9ZZZZ</name>
<dbReference type="AlphaFoldDB" id="A0A6M3M4U2"/>
<dbReference type="EMBL" id="MT143668">
    <property type="protein sequence ID" value="QJA99798.1"/>
    <property type="molecule type" value="Genomic_DNA"/>
</dbReference>
<dbReference type="PIRSF" id="PIRSF028111">
    <property type="entry name" value="UCP028111"/>
    <property type="match status" value="1"/>
</dbReference>